<sequence>MRDGFLMYISQDAFRNTSAQSIDLSNNYIENVNVNAFRGLEKSLYQIILTGNSLSSIPHHSLTYLNQLRYLYLQQNQISEISPQTFNGIQLKNLKYFHLDKNKISVFEKGSLTNVPLQVLTASNNKINGIEKQSLPTTLWFLDLKQNLLQQIPYLSLRELKQLQTLDLESNNITVINAHEEVKFEKEMTLLLSSNKINELLKGAFDSFTKFGKLDLSYNQITKVDEQAFQSISSMNELDLSYNSIVHIPIKTFEYQAKSLKKLNLEENDLHTLPSALRILYALQVLNMNSNKLADIDNSAMYTFKNNLIELLLACNRLNRVPHDILEGMNQLQHLDLSKNRISDIEKLSFERLPNLIKLNLAGNQLKKLFNFRIFDSLKSLAYLDLSYNKLSILGKTVFEKLTGLESLFLQNNMLTEFPKASFTRLDKLRYLLLDHNQIKTFPNFAFQWLTHLERLSVSRNKLEIIEEKTFRAGPMHLRSLNLGFNQINTLSSRAFDSLPNLEQLFLNNNQLTKLLPQTFTLLKSLKTLTLSKNRISKISEYALLNLPQLEQLSLAKNELEEIPKTAFSGTPLLEVLDLSSNKYEIFNSDFLERPGKLQILNLAYNEITKFDLSNLRSSLQQLSLSHNKLQFLSQGALYGFEALSFLDLSHNEIIEIIHEAFQTTKNLNIINLSHNSLRRISKTTFSEQKRIDSLSLANNFLNDLNYGVFGKNNVVDLILKNNNFTFIPSDALTSIRQSLTMLDLSGNNIKSLTRKDLNGLQNITKLILNNNKIETIDDETFADMPLIQYLDISNNPITTWSPAAFKGMSESLFSLNLAQTGLFSLPKITSKGLKHLNISHNKIYEIEKHDMIILKKVREFDASWNNLVNIKPEILKQMVELKYIDLSGNKIHYIDAEQLQHLDQLEILKLSHLDQLIQFPHSYEFAKLRNLKELEIHGIPSTVANYNITQILHVLPPLKAIDIEIKEEELNNQLKLADVRLLRKVTIRGKNLKKINIGAFEKLRGYRLDLTITNTQIDTIPPLLFNTITTISFLKLSLPNNKIQSMNPFINTKAPILNQHGTIFDSLDLQGNPIICDCKMLWLKQWIEYSVEHSPNWHEISEVLDKTECDAMPGIQDTLLSVYGNKIPGVISKYEPTINIDEKCGHISGSKKYSFTFLGHFILLILFKIFTGF</sequence>
<dbReference type="WBParaSite" id="PS1159_v2.g15969.t1">
    <property type="protein sequence ID" value="PS1159_v2.g15969.t1"/>
    <property type="gene ID" value="PS1159_v2.g15969"/>
</dbReference>
<dbReference type="Proteomes" id="UP000887580">
    <property type="component" value="Unplaced"/>
</dbReference>
<evidence type="ECO:0000313" key="2">
    <source>
        <dbReference type="WBParaSite" id="PS1159_v2.g15969.t1"/>
    </source>
</evidence>
<protein>
    <submittedName>
        <fullName evidence="2">Chaoptin</fullName>
    </submittedName>
</protein>
<evidence type="ECO:0000313" key="1">
    <source>
        <dbReference type="Proteomes" id="UP000887580"/>
    </source>
</evidence>
<accession>A0AC35FE93</accession>
<proteinExistence type="predicted"/>
<reference evidence="2" key="1">
    <citation type="submission" date="2022-11" db="UniProtKB">
        <authorList>
            <consortium name="WormBaseParasite"/>
        </authorList>
    </citation>
    <scope>IDENTIFICATION</scope>
</reference>
<organism evidence="1 2">
    <name type="scientific">Panagrolaimus sp. PS1159</name>
    <dbReference type="NCBI Taxonomy" id="55785"/>
    <lineage>
        <taxon>Eukaryota</taxon>
        <taxon>Metazoa</taxon>
        <taxon>Ecdysozoa</taxon>
        <taxon>Nematoda</taxon>
        <taxon>Chromadorea</taxon>
        <taxon>Rhabditida</taxon>
        <taxon>Tylenchina</taxon>
        <taxon>Panagrolaimomorpha</taxon>
        <taxon>Panagrolaimoidea</taxon>
        <taxon>Panagrolaimidae</taxon>
        <taxon>Panagrolaimus</taxon>
    </lineage>
</organism>
<name>A0AC35FE93_9BILA</name>